<organism evidence="1 2">
    <name type="scientific">Cardiocondyla obscurior</name>
    <dbReference type="NCBI Taxonomy" id="286306"/>
    <lineage>
        <taxon>Eukaryota</taxon>
        <taxon>Metazoa</taxon>
        <taxon>Ecdysozoa</taxon>
        <taxon>Arthropoda</taxon>
        <taxon>Hexapoda</taxon>
        <taxon>Insecta</taxon>
        <taxon>Pterygota</taxon>
        <taxon>Neoptera</taxon>
        <taxon>Endopterygota</taxon>
        <taxon>Hymenoptera</taxon>
        <taxon>Apocrita</taxon>
        <taxon>Aculeata</taxon>
        <taxon>Formicoidea</taxon>
        <taxon>Formicidae</taxon>
        <taxon>Myrmicinae</taxon>
        <taxon>Cardiocondyla</taxon>
    </lineage>
</organism>
<dbReference type="Proteomes" id="UP001430953">
    <property type="component" value="Unassembled WGS sequence"/>
</dbReference>
<evidence type="ECO:0000313" key="2">
    <source>
        <dbReference type="Proteomes" id="UP001430953"/>
    </source>
</evidence>
<proteinExistence type="predicted"/>
<sequence length="116" mass="13124">MCGHALGLPPGIKDGPYLAPSSPPLTPLPTKRIPFSSRSLILSHDSQANEGDICHPKIVQNSIRKKKQSPIFLSSHLRFLFNIYISFLKRKITYNFSHTNLSNLRSCDVPNFPWEH</sequence>
<keyword evidence="2" id="KW-1185">Reference proteome</keyword>
<protein>
    <submittedName>
        <fullName evidence="1">Uncharacterized protein</fullName>
    </submittedName>
</protein>
<gene>
    <name evidence="1" type="ORF">PUN28_000849</name>
</gene>
<name>A0AAW2H1H2_9HYME</name>
<comment type="caution">
    <text evidence="1">The sequence shown here is derived from an EMBL/GenBank/DDBJ whole genome shotgun (WGS) entry which is preliminary data.</text>
</comment>
<dbReference type="AlphaFoldDB" id="A0AAW2H1H2"/>
<accession>A0AAW2H1H2</accession>
<evidence type="ECO:0000313" key="1">
    <source>
        <dbReference type="EMBL" id="KAL0133390.1"/>
    </source>
</evidence>
<reference evidence="1 2" key="1">
    <citation type="submission" date="2023-03" db="EMBL/GenBank/DDBJ databases">
        <title>High recombination rates correlate with genetic variation in Cardiocondyla obscurior ants.</title>
        <authorList>
            <person name="Errbii M."/>
        </authorList>
    </citation>
    <scope>NUCLEOTIDE SEQUENCE [LARGE SCALE GENOMIC DNA]</scope>
    <source>
        <strain evidence="1">Alpha-2009</strain>
        <tissue evidence="1">Whole body</tissue>
    </source>
</reference>
<dbReference type="EMBL" id="JADYXP020000001">
    <property type="protein sequence ID" value="KAL0133390.1"/>
    <property type="molecule type" value="Genomic_DNA"/>
</dbReference>